<keyword evidence="8" id="KW-1185">Reference proteome</keyword>
<feature type="transmembrane region" description="Helical" evidence="6">
    <location>
        <begin position="67"/>
        <end position="85"/>
    </location>
</feature>
<evidence type="ECO:0000256" key="4">
    <source>
        <dbReference type="ARBA" id="ARBA00022989"/>
    </source>
</evidence>
<name>A0A143PF84_LUTPR</name>
<sequence>MSHVAPKSQLFAVFAALMVLTVATVLVSRLNLGYFNLPVAMVVAVTKALLVILIFMEVKYSPKLVQVTAGVGFLFLGIMILYTMTDYLSRNMLGVAGR</sequence>
<keyword evidence="2" id="KW-1003">Cell membrane</keyword>
<reference evidence="7 8" key="1">
    <citation type="journal article" date="2016" name="Genome Announc.">
        <title>First Complete Genome Sequence of a Subdivision 6 Acidobacterium Strain.</title>
        <authorList>
            <person name="Huang S."/>
            <person name="Vieira S."/>
            <person name="Bunk B."/>
            <person name="Riedel T."/>
            <person name="Sproer C."/>
            <person name="Overmann J."/>
        </authorList>
    </citation>
    <scope>NUCLEOTIDE SEQUENCE [LARGE SCALE GENOMIC DNA]</scope>
    <source>
        <strain evidence="8">DSM 100886 HEG_-6_39</strain>
    </source>
</reference>
<dbReference type="InterPro" id="IPR005171">
    <property type="entry name" value="Cyt_c_oxidase_su4_prok"/>
</dbReference>
<keyword evidence="4 6" id="KW-1133">Transmembrane helix</keyword>
<dbReference type="InterPro" id="IPR011743">
    <property type="entry name" value="Caa3_sub_IV"/>
</dbReference>
<feature type="transmembrane region" description="Helical" evidence="6">
    <location>
        <begin position="34"/>
        <end position="55"/>
    </location>
</feature>
<evidence type="ECO:0000313" key="8">
    <source>
        <dbReference type="Proteomes" id="UP000076079"/>
    </source>
</evidence>
<reference evidence="8" key="2">
    <citation type="submission" date="2016-04" db="EMBL/GenBank/DDBJ databases">
        <title>First Complete Genome Sequence of a Subdivision 6 Acidobacterium.</title>
        <authorList>
            <person name="Huang S."/>
            <person name="Vieira S."/>
            <person name="Bunk B."/>
            <person name="Riedel T."/>
            <person name="Sproeer C."/>
            <person name="Overmann J."/>
        </authorList>
    </citation>
    <scope>NUCLEOTIDE SEQUENCE [LARGE SCALE GENOMIC DNA]</scope>
    <source>
        <strain evidence="8">DSM 100886 HEG_-6_39</strain>
    </source>
</reference>
<accession>A0A143PF84</accession>
<keyword evidence="5 6" id="KW-0472">Membrane</keyword>
<dbReference type="AlphaFoldDB" id="A0A143PF84"/>
<organism evidence="7 8">
    <name type="scientific">Luteitalea pratensis</name>
    <dbReference type="NCBI Taxonomy" id="1855912"/>
    <lineage>
        <taxon>Bacteria</taxon>
        <taxon>Pseudomonadati</taxon>
        <taxon>Acidobacteriota</taxon>
        <taxon>Vicinamibacteria</taxon>
        <taxon>Vicinamibacterales</taxon>
        <taxon>Vicinamibacteraceae</taxon>
        <taxon>Luteitalea</taxon>
    </lineage>
</organism>
<gene>
    <name evidence="7" type="ORF">LuPra_00389</name>
</gene>
<proteinExistence type="predicted"/>
<dbReference type="OrthoDB" id="120535at2"/>
<comment type="subcellular location">
    <subcellularLocation>
        <location evidence="1">Cell membrane</location>
        <topology evidence="1">Multi-pass membrane protein</topology>
    </subcellularLocation>
</comment>
<evidence type="ECO:0000256" key="2">
    <source>
        <dbReference type="ARBA" id="ARBA00022475"/>
    </source>
</evidence>
<dbReference type="STRING" id="1855912.LuPra_00389"/>
<dbReference type="Pfam" id="PF03626">
    <property type="entry name" value="COX4_pro"/>
    <property type="match status" value="1"/>
</dbReference>
<dbReference type="KEGG" id="abac:LuPra_00389"/>
<protein>
    <submittedName>
        <fullName evidence="7">Caa(3)-type oxidase, subunit IV</fullName>
    </submittedName>
</protein>
<evidence type="ECO:0000313" key="7">
    <source>
        <dbReference type="EMBL" id="AMY07222.1"/>
    </source>
</evidence>
<dbReference type="RefSeq" id="WP_110169199.1">
    <property type="nucleotide sequence ID" value="NZ_CP015136.1"/>
</dbReference>
<evidence type="ECO:0000256" key="1">
    <source>
        <dbReference type="ARBA" id="ARBA00004651"/>
    </source>
</evidence>
<keyword evidence="3 6" id="KW-0812">Transmembrane</keyword>
<dbReference type="NCBIfam" id="TIGR02229">
    <property type="entry name" value="caa3_sub_IV"/>
    <property type="match status" value="1"/>
</dbReference>
<dbReference type="EMBL" id="CP015136">
    <property type="protein sequence ID" value="AMY07222.1"/>
    <property type="molecule type" value="Genomic_DNA"/>
</dbReference>
<evidence type="ECO:0000256" key="5">
    <source>
        <dbReference type="ARBA" id="ARBA00023136"/>
    </source>
</evidence>
<dbReference type="Proteomes" id="UP000076079">
    <property type="component" value="Chromosome"/>
</dbReference>
<dbReference type="GO" id="GO:0005886">
    <property type="term" value="C:plasma membrane"/>
    <property type="evidence" value="ECO:0007669"/>
    <property type="project" value="UniProtKB-SubCell"/>
</dbReference>
<evidence type="ECO:0000256" key="3">
    <source>
        <dbReference type="ARBA" id="ARBA00022692"/>
    </source>
</evidence>
<evidence type="ECO:0000256" key="6">
    <source>
        <dbReference type="SAM" id="Phobius"/>
    </source>
</evidence>